<comment type="caution">
    <text evidence="1">The sequence shown here is derived from an EMBL/GenBank/DDBJ whole genome shotgun (WGS) entry which is preliminary data.</text>
</comment>
<proteinExistence type="predicted"/>
<evidence type="ECO:0000313" key="2">
    <source>
        <dbReference type="Proteomes" id="UP000789342"/>
    </source>
</evidence>
<keyword evidence="2" id="KW-1185">Reference proteome</keyword>
<accession>A0A9N9BBG4</accession>
<protein>
    <submittedName>
        <fullName evidence="1">8497_t:CDS:1</fullName>
    </submittedName>
</protein>
<dbReference type="Proteomes" id="UP000789342">
    <property type="component" value="Unassembled WGS sequence"/>
</dbReference>
<organism evidence="1 2">
    <name type="scientific">Acaulospora morrowiae</name>
    <dbReference type="NCBI Taxonomy" id="94023"/>
    <lineage>
        <taxon>Eukaryota</taxon>
        <taxon>Fungi</taxon>
        <taxon>Fungi incertae sedis</taxon>
        <taxon>Mucoromycota</taxon>
        <taxon>Glomeromycotina</taxon>
        <taxon>Glomeromycetes</taxon>
        <taxon>Diversisporales</taxon>
        <taxon>Acaulosporaceae</taxon>
        <taxon>Acaulospora</taxon>
    </lineage>
</organism>
<evidence type="ECO:0000313" key="1">
    <source>
        <dbReference type="EMBL" id="CAG8560318.1"/>
    </source>
</evidence>
<name>A0A9N9BBG4_9GLOM</name>
<sequence length="79" mass="9086">MIEISHSVPNSCNLDDIIEKDKSLPNEEINISNYFLDSDLDENNFSDNEGEATEVALRSKYNFSGTFFDDDDDDDESYY</sequence>
<gene>
    <name evidence="1" type="ORF">AMORRO_LOCUS5985</name>
</gene>
<reference evidence="1" key="1">
    <citation type="submission" date="2021-06" db="EMBL/GenBank/DDBJ databases">
        <authorList>
            <person name="Kallberg Y."/>
            <person name="Tangrot J."/>
            <person name="Rosling A."/>
        </authorList>
    </citation>
    <scope>NUCLEOTIDE SEQUENCE</scope>
    <source>
        <strain evidence="1">CL551</strain>
    </source>
</reference>
<dbReference type="AlphaFoldDB" id="A0A9N9BBG4"/>
<dbReference type="EMBL" id="CAJVPV010003810">
    <property type="protein sequence ID" value="CAG8560318.1"/>
    <property type="molecule type" value="Genomic_DNA"/>
</dbReference>